<comment type="similarity">
    <text evidence="1">Belongs to the precorrin methyltransferase family.</text>
</comment>
<reference evidence="6 7" key="2">
    <citation type="journal article" date="2021" name="Int. J. Syst. Evol. Microbiol.">
        <title>Isolation and Polyphasic Characterization of Desulfuromonas versatilis sp. Nov., an Electrogenic Bacteria Capable of Versatile Metabolism Isolated from a Graphene Oxide-Reducing Enrichment Culture.</title>
        <authorList>
            <person name="Xie L."/>
            <person name="Yoshida N."/>
            <person name="Ishii S."/>
            <person name="Meng L."/>
        </authorList>
    </citation>
    <scope>NUCLEOTIDE SEQUENCE [LARGE SCALE GENOMIC DNA]</scope>
    <source>
        <strain evidence="6 7">NIT-T3</strain>
    </source>
</reference>
<evidence type="ECO:0000256" key="4">
    <source>
        <dbReference type="ARBA" id="ARBA00022691"/>
    </source>
</evidence>
<dbReference type="InterPro" id="IPR050161">
    <property type="entry name" value="Siro_Cobalamin_biosynth"/>
</dbReference>
<dbReference type="RefSeq" id="WP_221252188.1">
    <property type="nucleotide sequence ID" value="NZ_AP024355.1"/>
</dbReference>
<organism evidence="6 7">
    <name type="scientific">Desulfuromonas versatilis</name>
    <dbReference type="NCBI Taxonomy" id="2802975"/>
    <lineage>
        <taxon>Bacteria</taxon>
        <taxon>Pseudomonadati</taxon>
        <taxon>Thermodesulfobacteriota</taxon>
        <taxon>Desulfuromonadia</taxon>
        <taxon>Desulfuromonadales</taxon>
        <taxon>Desulfuromonadaceae</taxon>
        <taxon>Desulfuromonas</taxon>
    </lineage>
</organism>
<reference evidence="6 7" key="1">
    <citation type="journal article" date="2016" name="C (Basel)">
        <title>Selective Growth of and Electricity Production by Marine Exoelectrogenic Bacteria in Self-Aggregated Hydrogel of Microbially Reduced Graphene Oxide.</title>
        <authorList>
            <person name="Yoshida N."/>
            <person name="Goto Y."/>
            <person name="Miyata Y."/>
        </authorList>
    </citation>
    <scope>NUCLEOTIDE SEQUENCE [LARGE SCALE GENOMIC DNA]</scope>
    <source>
        <strain evidence="6 7">NIT-T3</strain>
    </source>
</reference>
<keyword evidence="2" id="KW-0489">Methyltransferase</keyword>
<dbReference type="PANTHER" id="PTHR45790">
    <property type="entry name" value="SIROHEME SYNTHASE-RELATED"/>
    <property type="match status" value="1"/>
</dbReference>
<dbReference type="EMBL" id="AP024355">
    <property type="protein sequence ID" value="BCR04736.1"/>
    <property type="molecule type" value="Genomic_DNA"/>
</dbReference>
<dbReference type="InterPro" id="IPR000878">
    <property type="entry name" value="4pyrrol_Mease"/>
</dbReference>
<dbReference type="CDD" id="cd11724">
    <property type="entry name" value="TP_methylase"/>
    <property type="match status" value="1"/>
</dbReference>
<dbReference type="SUPFAM" id="SSF53790">
    <property type="entry name" value="Tetrapyrrole methylase"/>
    <property type="match status" value="1"/>
</dbReference>
<dbReference type="PROSITE" id="PS00839">
    <property type="entry name" value="SUMT_1"/>
    <property type="match status" value="1"/>
</dbReference>
<dbReference type="InterPro" id="IPR035996">
    <property type="entry name" value="4pyrrol_Methylase_sf"/>
</dbReference>
<protein>
    <submittedName>
        <fullName evidence="6">Precorrin-4 C(11)-methyltransferase</fullName>
    </submittedName>
</protein>
<evidence type="ECO:0000313" key="7">
    <source>
        <dbReference type="Proteomes" id="UP001319827"/>
    </source>
</evidence>
<accession>A0ABM8HVI8</accession>
<dbReference type="InterPro" id="IPR003043">
    <property type="entry name" value="Uropor_MeTrfase_CS"/>
</dbReference>
<evidence type="ECO:0000259" key="5">
    <source>
        <dbReference type="Pfam" id="PF00590"/>
    </source>
</evidence>
<keyword evidence="4" id="KW-0949">S-adenosyl-L-methionine</keyword>
<evidence type="ECO:0000313" key="6">
    <source>
        <dbReference type="EMBL" id="BCR04736.1"/>
    </source>
</evidence>
<proteinExistence type="inferred from homology"/>
<dbReference type="Proteomes" id="UP001319827">
    <property type="component" value="Chromosome"/>
</dbReference>
<dbReference type="Pfam" id="PF00590">
    <property type="entry name" value="TP_methylase"/>
    <property type="match status" value="1"/>
</dbReference>
<evidence type="ECO:0000256" key="2">
    <source>
        <dbReference type="ARBA" id="ARBA00022603"/>
    </source>
</evidence>
<feature type="domain" description="Tetrapyrrole methylase" evidence="5">
    <location>
        <begin position="11"/>
        <end position="209"/>
    </location>
</feature>
<evidence type="ECO:0000256" key="3">
    <source>
        <dbReference type="ARBA" id="ARBA00022679"/>
    </source>
</evidence>
<evidence type="ECO:0000256" key="1">
    <source>
        <dbReference type="ARBA" id="ARBA00005879"/>
    </source>
</evidence>
<keyword evidence="7" id="KW-1185">Reference proteome</keyword>
<gene>
    <name evidence="6" type="primary">cobM</name>
    <name evidence="6" type="ORF">DESUT3_18050</name>
</gene>
<keyword evidence="3" id="KW-0808">Transferase</keyword>
<dbReference type="Gene3D" id="3.30.950.10">
    <property type="entry name" value="Methyltransferase, Cobalt-precorrin-4 Transmethylase, Domain 2"/>
    <property type="match status" value="1"/>
</dbReference>
<sequence>MIKFKTEENQVFFIGAGPGDPDLLTLKGARALEGCHAVFAPTPYEETFAQLLRGKQVLVPFGFYFQELLDLLHKLLEKGDVAFLVPGDLTFYSPFQALIDVLGTRAEVIAGVGTANAASAFLKKTLDLPGVCNRAVIASPRTLGDQPGSPTLAELAAPGVTLLIYMNNLPLPELVAQLKKGYGKSVPIALVHRLCLPGEEVVLATLDEIVEQVGERDFFNLTGTDRRPALTLVVAGETLSATVDGSWWDFRRDTIWKFREE</sequence>
<dbReference type="Gene3D" id="3.40.1010.10">
    <property type="entry name" value="Cobalt-precorrin-4 Transmethylase, Domain 1"/>
    <property type="match status" value="1"/>
</dbReference>
<name>A0ABM8HVI8_9BACT</name>
<dbReference type="InterPro" id="IPR014776">
    <property type="entry name" value="4pyrrole_Mease_sub2"/>
</dbReference>
<dbReference type="InterPro" id="IPR014777">
    <property type="entry name" value="4pyrrole_Mease_sub1"/>
</dbReference>